<dbReference type="Gene3D" id="3.40.30.120">
    <property type="match status" value="1"/>
</dbReference>
<organism evidence="7 8">
    <name type="scientific">Nocardia jinanensis</name>
    <dbReference type="NCBI Taxonomy" id="382504"/>
    <lineage>
        <taxon>Bacteria</taxon>
        <taxon>Bacillati</taxon>
        <taxon>Actinomycetota</taxon>
        <taxon>Actinomycetes</taxon>
        <taxon>Mycobacteriales</taxon>
        <taxon>Nocardiaceae</taxon>
        <taxon>Nocardia</taxon>
    </lineage>
</organism>
<dbReference type="SUPFAM" id="SSF52833">
    <property type="entry name" value="Thioredoxin-like"/>
    <property type="match status" value="1"/>
</dbReference>
<protein>
    <recommendedName>
        <fullName evidence="6">FAD-binding domain-containing protein</fullName>
    </recommendedName>
</protein>
<dbReference type="InterPro" id="IPR036188">
    <property type="entry name" value="FAD/NAD-bd_sf"/>
</dbReference>
<evidence type="ECO:0000256" key="1">
    <source>
        <dbReference type="ARBA" id="ARBA00001974"/>
    </source>
</evidence>
<accession>A0A917R7S9</accession>
<comment type="caution">
    <text evidence="7">The sequence shown here is derived from an EMBL/GenBank/DDBJ whole genome shotgun (WGS) entry which is preliminary data.</text>
</comment>
<dbReference type="Pfam" id="PF01494">
    <property type="entry name" value="FAD_binding_3"/>
    <property type="match status" value="1"/>
</dbReference>
<gene>
    <name evidence="7" type="ORF">GCM10011588_04640</name>
</gene>
<dbReference type="SUPFAM" id="SSF51905">
    <property type="entry name" value="FAD/NAD(P)-binding domain"/>
    <property type="match status" value="1"/>
</dbReference>
<evidence type="ECO:0000313" key="7">
    <source>
        <dbReference type="EMBL" id="GGK93159.1"/>
    </source>
</evidence>
<dbReference type="InterPro" id="IPR036249">
    <property type="entry name" value="Thioredoxin-like_sf"/>
</dbReference>
<feature type="region of interest" description="Disordered" evidence="5">
    <location>
        <begin position="86"/>
        <end position="106"/>
    </location>
</feature>
<keyword evidence="8" id="KW-1185">Reference proteome</keyword>
<keyword evidence="4" id="KW-0274">FAD</keyword>
<dbReference type="EMBL" id="BMMH01000001">
    <property type="protein sequence ID" value="GGK93159.1"/>
    <property type="molecule type" value="Genomic_DNA"/>
</dbReference>
<evidence type="ECO:0000256" key="5">
    <source>
        <dbReference type="SAM" id="MobiDB-lite"/>
    </source>
</evidence>
<dbReference type="PRINTS" id="PR00420">
    <property type="entry name" value="RNGMNOXGNASE"/>
</dbReference>
<evidence type="ECO:0000259" key="6">
    <source>
        <dbReference type="Pfam" id="PF01494"/>
    </source>
</evidence>
<evidence type="ECO:0000256" key="3">
    <source>
        <dbReference type="ARBA" id="ARBA00022630"/>
    </source>
</evidence>
<name>A0A917R7S9_9NOCA</name>
<keyword evidence="3" id="KW-0285">Flavoprotein</keyword>
<comment type="similarity">
    <text evidence="2">Belongs to the PheA/TfdB FAD monooxygenase family.</text>
</comment>
<comment type="cofactor">
    <cofactor evidence="1">
        <name>FAD</name>
        <dbReference type="ChEBI" id="CHEBI:57692"/>
    </cofactor>
</comment>
<dbReference type="InterPro" id="IPR050641">
    <property type="entry name" value="RIFMO-like"/>
</dbReference>
<evidence type="ECO:0000256" key="2">
    <source>
        <dbReference type="ARBA" id="ARBA00007801"/>
    </source>
</evidence>
<dbReference type="GO" id="GO:0016709">
    <property type="term" value="F:oxidoreductase activity, acting on paired donors, with incorporation or reduction of molecular oxygen, NAD(P)H as one donor, and incorporation of one atom of oxygen"/>
    <property type="evidence" value="ECO:0007669"/>
    <property type="project" value="UniProtKB-ARBA"/>
</dbReference>
<dbReference type="RefSeq" id="WP_308434932.1">
    <property type="nucleotide sequence ID" value="NZ_BMMH01000001.1"/>
</dbReference>
<dbReference type="PANTHER" id="PTHR43004:SF19">
    <property type="entry name" value="BINDING MONOOXYGENASE, PUTATIVE (JCVI)-RELATED"/>
    <property type="match status" value="1"/>
</dbReference>
<reference evidence="7" key="2">
    <citation type="submission" date="2020-09" db="EMBL/GenBank/DDBJ databases">
        <authorList>
            <person name="Sun Q."/>
            <person name="Zhou Y."/>
        </authorList>
    </citation>
    <scope>NUCLEOTIDE SEQUENCE</scope>
    <source>
        <strain evidence="7">CGMCC 4.3508</strain>
    </source>
</reference>
<dbReference type="Gene3D" id="3.50.50.60">
    <property type="entry name" value="FAD/NAD(P)-binding domain"/>
    <property type="match status" value="1"/>
</dbReference>
<dbReference type="GO" id="GO:0071949">
    <property type="term" value="F:FAD binding"/>
    <property type="evidence" value="ECO:0007669"/>
    <property type="project" value="InterPro"/>
</dbReference>
<dbReference type="AlphaFoldDB" id="A0A917R7S9"/>
<evidence type="ECO:0000256" key="4">
    <source>
        <dbReference type="ARBA" id="ARBA00022827"/>
    </source>
</evidence>
<sequence>MLLAGDAAHVHPPTGGQGMNTGIQDAYNLGWKLAAALDGDDGPLSTYEPERRTVAARVLGISSELLGKLVDAMERGEDTRQLDISYRDPADTRPVAPGDRAPDAPLKNSDGRALRLFDLFRGPHATLLCFGATGESPALPGTRSYSVVEPGATAPGHAVIDIEGHAHAAYGVVAGTRILIRPDGYIGQIG</sequence>
<reference evidence="7" key="1">
    <citation type="journal article" date="2014" name="Int. J. Syst. Evol. Microbiol.">
        <title>Complete genome sequence of Corynebacterium casei LMG S-19264T (=DSM 44701T), isolated from a smear-ripened cheese.</title>
        <authorList>
            <consortium name="US DOE Joint Genome Institute (JGI-PGF)"/>
            <person name="Walter F."/>
            <person name="Albersmeier A."/>
            <person name="Kalinowski J."/>
            <person name="Ruckert C."/>
        </authorList>
    </citation>
    <scope>NUCLEOTIDE SEQUENCE</scope>
    <source>
        <strain evidence="7">CGMCC 4.3508</strain>
    </source>
</reference>
<dbReference type="Proteomes" id="UP000638263">
    <property type="component" value="Unassembled WGS sequence"/>
</dbReference>
<dbReference type="InterPro" id="IPR002938">
    <property type="entry name" value="FAD-bd"/>
</dbReference>
<evidence type="ECO:0000313" key="8">
    <source>
        <dbReference type="Proteomes" id="UP000638263"/>
    </source>
</evidence>
<feature type="domain" description="FAD-binding" evidence="6">
    <location>
        <begin position="2"/>
        <end position="59"/>
    </location>
</feature>
<proteinExistence type="inferred from homology"/>
<dbReference type="PANTHER" id="PTHR43004">
    <property type="entry name" value="TRK SYSTEM POTASSIUM UPTAKE PROTEIN"/>
    <property type="match status" value="1"/>
</dbReference>